<feature type="domain" description="Sulfatase N-terminal" evidence="5">
    <location>
        <begin position="41"/>
        <end position="457"/>
    </location>
</feature>
<evidence type="ECO:0000313" key="6">
    <source>
        <dbReference type="EMBL" id="MFC6236460.1"/>
    </source>
</evidence>
<dbReference type="GO" id="GO:0016787">
    <property type="term" value="F:hydrolase activity"/>
    <property type="evidence" value="ECO:0007669"/>
    <property type="project" value="UniProtKB-KW"/>
</dbReference>
<keyword evidence="2" id="KW-0479">Metal-binding</keyword>
<dbReference type="InterPro" id="IPR050738">
    <property type="entry name" value="Sulfatase"/>
</dbReference>
<evidence type="ECO:0000313" key="7">
    <source>
        <dbReference type="Proteomes" id="UP001596138"/>
    </source>
</evidence>
<comment type="caution">
    <text evidence="6">The sequence shown here is derived from an EMBL/GenBank/DDBJ whole genome shotgun (WGS) entry which is preliminary data.</text>
</comment>
<dbReference type="PANTHER" id="PTHR42693:SF43">
    <property type="entry name" value="BLL2667 PROTEIN"/>
    <property type="match status" value="1"/>
</dbReference>
<organism evidence="6 7">
    <name type="scientific">Longivirga aurantiaca</name>
    <dbReference type="NCBI Taxonomy" id="1837743"/>
    <lineage>
        <taxon>Bacteria</taxon>
        <taxon>Bacillati</taxon>
        <taxon>Actinomycetota</taxon>
        <taxon>Actinomycetes</taxon>
        <taxon>Sporichthyales</taxon>
        <taxon>Sporichthyaceae</taxon>
        <taxon>Longivirga</taxon>
    </lineage>
</organism>
<protein>
    <submittedName>
        <fullName evidence="6">Arylsulfatase</fullName>
        <ecNumber evidence="6">3.1.6.-</ecNumber>
    </submittedName>
</protein>
<evidence type="ECO:0000256" key="2">
    <source>
        <dbReference type="ARBA" id="ARBA00022723"/>
    </source>
</evidence>
<keyword evidence="7" id="KW-1185">Reference proteome</keyword>
<evidence type="ECO:0000259" key="5">
    <source>
        <dbReference type="Pfam" id="PF00884"/>
    </source>
</evidence>
<dbReference type="InterPro" id="IPR024607">
    <property type="entry name" value="Sulfatase_CS"/>
</dbReference>
<dbReference type="InterPro" id="IPR000917">
    <property type="entry name" value="Sulfatase_N"/>
</dbReference>
<reference evidence="7" key="1">
    <citation type="journal article" date="2019" name="Int. J. Syst. Evol. Microbiol.">
        <title>The Global Catalogue of Microorganisms (GCM) 10K type strain sequencing project: providing services to taxonomists for standard genome sequencing and annotation.</title>
        <authorList>
            <consortium name="The Broad Institute Genomics Platform"/>
            <consortium name="The Broad Institute Genome Sequencing Center for Infectious Disease"/>
            <person name="Wu L."/>
            <person name="Ma J."/>
        </authorList>
    </citation>
    <scope>NUCLEOTIDE SEQUENCE [LARGE SCALE GENOMIC DNA]</scope>
    <source>
        <strain evidence="7">CGMCC 4.7317</strain>
    </source>
</reference>
<dbReference type="RefSeq" id="WP_386763505.1">
    <property type="nucleotide sequence ID" value="NZ_JBHSTI010000002.1"/>
</dbReference>
<dbReference type="Gene3D" id="3.30.1120.10">
    <property type="match status" value="1"/>
</dbReference>
<dbReference type="Pfam" id="PF00884">
    <property type="entry name" value="Sulfatase"/>
    <property type="match status" value="1"/>
</dbReference>
<accession>A0ABW1SWL5</accession>
<dbReference type="InterPro" id="IPR017850">
    <property type="entry name" value="Alkaline_phosphatase_core_sf"/>
</dbReference>
<dbReference type="PANTHER" id="PTHR42693">
    <property type="entry name" value="ARYLSULFATASE FAMILY MEMBER"/>
    <property type="match status" value="1"/>
</dbReference>
<dbReference type="EMBL" id="JBHSTI010000002">
    <property type="protein sequence ID" value="MFC6236460.1"/>
    <property type="molecule type" value="Genomic_DNA"/>
</dbReference>
<keyword evidence="3 6" id="KW-0378">Hydrolase</keyword>
<dbReference type="Gene3D" id="3.40.720.10">
    <property type="entry name" value="Alkaline Phosphatase, subunit A"/>
    <property type="match status" value="1"/>
</dbReference>
<proteinExistence type="inferred from homology"/>
<sequence>MDRTHLPIPDKQYDGPVYDDAKDPRAVFEPIQPIRPPVGAPNVLVILLDDVGFGAASVFGGPCRTPVAERLANNGLAYSRFHTAALCAPTRQALLTGRNHHAVGMGAITEIATAAPGYSSIRPQSAAPLAEVLRLNGYSTAQFGKCHEVPVWQTSPVGPFDAWPTGGGGFEHFYGFLGGETNQHAPALFSGTTPIEPEGIADDDYHFTEDMTDQAIAWVRRLTALTPDRPFFMYYAPGATHAPHHVPLEWADKYKGEFDDGWDALRERIFAEQKRRGVVPEEAELTARHDEIPAWDDMPEALKPVLARQMEVYAGFLEHTDHHIGRLVDALDDLGSLENTLVFYVIGDNGASAEGHINGSFNEYLFFNGAAALETPEFMASRIDKFGTIEAYNHFSVGWAHAMDTPYQWTKQVASHWGGTRNGTVVHWPKGITEPGVRNQFHHVIDIAPTVLDVAGIPHPEQVNGAEQTPLHGVSMTYSFGDAAAADRHTTQYFEIGGNRGIYHEGWTACTKHATPWVAMAELPAFVDDVWELYSPDDWTQANDLSAELPDKLRELQELFLVEARKYNVLPLDDRRVERFDAAIAGRPTLIKGRTQILYGSMSRLTEATVLNVKNVSHAVAADIEVPEGGAAGVIIAQGGAFGGWSLYLRHDGVPVYCYNLMGLQVTKVAGTAPVPPGRHRLVMSFAYDGGGPARGGDITLTLDGEAVAEGRLERSVPLVFSLDETCDVGHDSGLPVSDDYTSHGSAFTGEVKTVLIELADGDADFNHLVDPQLRLSTALARQ</sequence>
<evidence type="ECO:0000256" key="4">
    <source>
        <dbReference type="ARBA" id="ARBA00022837"/>
    </source>
</evidence>
<evidence type="ECO:0000256" key="1">
    <source>
        <dbReference type="ARBA" id="ARBA00008779"/>
    </source>
</evidence>
<dbReference type="SUPFAM" id="SSF53649">
    <property type="entry name" value="Alkaline phosphatase-like"/>
    <property type="match status" value="1"/>
</dbReference>
<gene>
    <name evidence="6" type="ORF">ACFQGU_01115</name>
</gene>
<dbReference type="PROSITE" id="PS00523">
    <property type="entry name" value="SULFATASE_1"/>
    <property type="match status" value="1"/>
</dbReference>
<dbReference type="CDD" id="cd16025">
    <property type="entry name" value="PAS_like"/>
    <property type="match status" value="1"/>
</dbReference>
<evidence type="ECO:0000256" key="3">
    <source>
        <dbReference type="ARBA" id="ARBA00022801"/>
    </source>
</evidence>
<dbReference type="Proteomes" id="UP001596138">
    <property type="component" value="Unassembled WGS sequence"/>
</dbReference>
<comment type="similarity">
    <text evidence="1">Belongs to the sulfatase family.</text>
</comment>
<keyword evidence="4" id="KW-0106">Calcium</keyword>
<dbReference type="EC" id="3.1.6.-" evidence="6"/>
<name>A0ABW1SWL5_9ACTN</name>